<evidence type="ECO:0000313" key="3">
    <source>
        <dbReference type="EMBL" id="GEQ97974.1"/>
    </source>
</evidence>
<dbReference type="InterPro" id="IPR032466">
    <property type="entry name" value="Metal_Hydrolase"/>
</dbReference>
<gene>
    <name evidence="3" type="ORF">JCM17844_16110</name>
</gene>
<protein>
    <submittedName>
        <fullName evidence="3">Amidohydrolase</fullName>
    </submittedName>
</protein>
<dbReference type="SUPFAM" id="SSF51338">
    <property type="entry name" value="Composite domain of metallo-dependent hydrolases"/>
    <property type="match status" value="1"/>
</dbReference>
<accession>A0A5A7MQS2</accession>
<feature type="domain" description="Amidohydrolase-related" evidence="2">
    <location>
        <begin position="357"/>
        <end position="404"/>
    </location>
</feature>
<dbReference type="Gene3D" id="3.20.20.140">
    <property type="entry name" value="Metal-dependent hydrolases"/>
    <property type="match status" value="1"/>
</dbReference>
<dbReference type="CDD" id="cd01309">
    <property type="entry name" value="Met_dep_hydrolase_C"/>
    <property type="match status" value="1"/>
</dbReference>
<keyword evidence="3" id="KW-0378">Hydrolase</keyword>
<proteinExistence type="predicted"/>
<dbReference type="Gene3D" id="2.30.40.10">
    <property type="entry name" value="Urease, subunit C, domain 1"/>
    <property type="match status" value="1"/>
</dbReference>
<dbReference type="InterPro" id="IPR011059">
    <property type="entry name" value="Metal-dep_hydrolase_composite"/>
</dbReference>
<dbReference type="Proteomes" id="UP000322084">
    <property type="component" value="Unassembled WGS sequence"/>
</dbReference>
<sequence>MAKAESSKSGPYPSTYHALPSRPTLIRNAVVLDGAGKRIDDGAVLMQGGKVVAIGRNLDAPADAVVIDAKGKWVTPGIIDVHSHLGVYPSPGVRAHSDGNEITAPVTAEVWAEHSVWPQDPGFVRALAGGVTALQVLPGSANLIGGRGVTLKNVPSRTVQGMKFPDAPYGLKMACGENPKRVYGGKGRAPSTRMGNFAGYRASWIKAAAYKEKWDDYESKKASGKEAKAPSRDLEMDTLKGVLDGDILVHMHCYRADEMAQVIDMSKEFGYKVTAFHHAVEAYKIGDLLADNETCAAMWADWWGFKMEAYDGIRENIPFVHKAGACAIVHSDSEVGIQRLNQEAAKSLADAKKAGVDIPKEVAWTWLSLNPARSLGIADQTGSLEAGKNADVVLWSGDPFSSYSKAEKVYVDGALVWDMTDPAHQPVMDFELGQPGEGDAK</sequence>
<dbReference type="PANTHER" id="PTHR11647:SF1">
    <property type="entry name" value="COLLAPSIN RESPONSE MEDIATOR PROTEIN"/>
    <property type="match status" value="1"/>
</dbReference>
<evidence type="ECO:0000259" key="2">
    <source>
        <dbReference type="Pfam" id="PF01979"/>
    </source>
</evidence>
<dbReference type="PANTHER" id="PTHR11647">
    <property type="entry name" value="HYDRANTOINASE/DIHYDROPYRIMIDINASE FAMILY MEMBER"/>
    <property type="match status" value="1"/>
</dbReference>
<name>A0A5A7MQS2_9PROT</name>
<dbReference type="GO" id="GO:0005829">
    <property type="term" value="C:cytosol"/>
    <property type="evidence" value="ECO:0007669"/>
    <property type="project" value="TreeGrafter"/>
</dbReference>
<comment type="caution">
    <text evidence="3">The sequence shown here is derived from an EMBL/GenBank/DDBJ whole genome shotgun (WGS) entry which is preliminary data.</text>
</comment>
<dbReference type="InterPro" id="IPR006680">
    <property type="entry name" value="Amidohydro-rel"/>
</dbReference>
<dbReference type="GO" id="GO:0016812">
    <property type="term" value="F:hydrolase activity, acting on carbon-nitrogen (but not peptide) bonds, in cyclic amides"/>
    <property type="evidence" value="ECO:0007669"/>
    <property type="project" value="TreeGrafter"/>
</dbReference>
<comment type="cofactor">
    <cofactor evidence="1">
        <name>Zn(2+)</name>
        <dbReference type="ChEBI" id="CHEBI:29105"/>
    </cofactor>
</comment>
<evidence type="ECO:0000313" key="4">
    <source>
        <dbReference type="Proteomes" id="UP000322084"/>
    </source>
</evidence>
<evidence type="ECO:0000256" key="1">
    <source>
        <dbReference type="ARBA" id="ARBA00001947"/>
    </source>
</evidence>
<dbReference type="EMBL" id="BKCL01000004">
    <property type="protein sequence ID" value="GEQ97974.1"/>
    <property type="molecule type" value="Genomic_DNA"/>
</dbReference>
<organism evidence="3 4">
    <name type="scientific">Iodidimonas gelatinilytica</name>
    <dbReference type="NCBI Taxonomy" id="1236966"/>
    <lineage>
        <taxon>Bacteria</taxon>
        <taxon>Pseudomonadati</taxon>
        <taxon>Pseudomonadota</taxon>
        <taxon>Alphaproteobacteria</taxon>
        <taxon>Iodidimonadales</taxon>
        <taxon>Iodidimonadaceae</taxon>
        <taxon>Iodidimonas</taxon>
    </lineage>
</organism>
<dbReference type="AlphaFoldDB" id="A0A5A7MQS2"/>
<dbReference type="InterPro" id="IPR050378">
    <property type="entry name" value="Metallo-dep_Hydrolases_sf"/>
</dbReference>
<dbReference type="SUPFAM" id="SSF51556">
    <property type="entry name" value="Metallo-dependent hydrolases"/>
    <property type="match status" value="1"/>
</dbReference>
<reference evidence="3 4" key="1">
    <citation type="submission" date="2019-09" db="EMBL/GenBank/DDBJ databases">
        <title>NBRP : Genome information of microbial organism related human and environment.</title>
        <authorList>
            <person name="Hattori M."/>
            <person name="Oshima K."/>
            <person name="Inaba H."/>
            <person name="Suda W."/>
            <person name="Sakamoto M."/>
            <person name="Iino T."/>
            <person name="Kitahara M."/>
            <person name="Oshida Y."/>
            <person name="Iida T."/>
            <person name="Kudo T."/>
            <person name="Itoh T."/>
            <person name="Ohkuma M."/>
        </authorList>
    </citation>
    <scope>NUCLEOTIDE SEQUENCE [LARGE SCALE GENOMIC DNA]</scope>
    <source>
        <strain evidence="3 4">Hi-2</strain>
    </source>
</reference>
<dbReference type="Pfam" id="PF01979">
    <property type="entry name" value="Amidohydro_1"/>
    <property type="match status" value="1"/>
</dbReference>